<dbReference type="STRING" id="416944.SAMN05421548_14054"/>
<evidence type="ECO:0000259" key="1">
    <source>
        <dbReference type="Pfam" id="PF01321"/>
    </source>
</evidence>
<evidence type="ECO:0000313" key="3">
    <source>
        <dbReference type="Proteomes" id="UP000198908"/>
    </source>
</evidence>
<dbReference type="InterPro" id="IPR029149">
    <property type="entry name" value="Creatin/AminoP/Spt16_N"/>
</dbReference>
<evidence type="ECO:0000313" key="2">
    <source>
        <dbReference type="EMBL" id="SDE29132.1"/>
    </source>
</evidence>
<dbReference type="AlphaFoldDB" id="A0A1G7BQB2"/>
<dbReference type="Proteomes" id="UP000198908">
    <property type="component" value="Unassembled WGS sequence"/>
</dbReference>
<feature type="non-terminal residue" evidence="2">
    <location>
        <position position="54"/>
    </location>
</feature>
<proteinExistence type="predicted"/>
<dbReference type="InterPro" id="IPR000587">
    <property type="entry name" value="Creatinase_N"/>
</dbReference>
<reference evidence="3" key="1">
    <citation type="submission" date="2016-09" db="EMBL/GenBank/DDBJ databases">
        <authorList>
            <person name="Varghese N."/>
            <person name="Submissions S."/>
        </authorList>
    </citation>
    <scope>NUCLEOTIDE SEQUENCE [LARGE SCALE GENOMIC DNA]</scope>
    <source>
        <strain evidence="3">TNe-862</strain>
    </source>
</reference>
<keyword evidence="3" id="KW-1185">Reference proteome</keyword>
<organism evidence="2 3">
    <name type="scientific">Paraburkholderia lycopersici</name>
    <dbReference type="NCBI Taxonomy" id="416944"/>
    <lineage>
        <taxon>Bacteria</taxon>
        <taxon>Pseudomonadati</taxon>
        <taxon>Pseudomonadota</taxon>
        <taxon>Betaproteobacteria</taxon>
        <taxon>Burkholderiales</taxon>
        <taxon>Burkholderiaceae</taxon>
        <taxon>Paraburkholderia</taxon>
    </lineage>
</organism>
<keyword evidence="2" id="KW-0378">Hydrolase</keyword>
<dbReference type="SUPFAM" id="SSF53092">
    <property type="entry name" value="Creatinase/prolidase N-terminal domain"/>
    <property type="match status" value="1"/>
</dbReference>
<gene>
    <name evidence="2" type="ORF">SAMN05421548_14054</name>
</gene>
<accession>A0A1G7BQB2</accession>
<dbReference type="Pfam" id="PF01321">
    <property type="entry name" value="Creatinase_N"/>
    <property type="match status" value="1"/>
</dbReference>
<dbReference type="RefSeq" id="WP_176929230.1">
    <property type="nucleotide sequence ID" value="NZ_FMYQ01000040.1"/>
</dbReference>
<name>A0A1G7BQB2_9BURK</name>
<dbReference type="EMBL" id="FMYQ01000040">
    <property type="protein sequence ID" value="SDE29132.1"/>
    <property type="molecule type" value="Genomic_DNA"/>
</dbReference>
<dbReference type="Gene3D" id="3.40.350.10">
    <property type="entry name" value="Creatinase/prolidase N-terminal domain"/>
    <property type="match status" value="1"/>
</dbReference>
<protein>
    <submittedName>
        <fullName evidence="2">Ectoine hydrolase</fullName>
    </submittedName>
</protein>
<dbReference type="GO" id="GO:0016787">
    <property type="term" value="F:hydrolase activity"/>
    <property type="evidence" value="ECO:0007669"/>
    <property type="project" value="UniProtKB-KW"/>
</dbReference>
<sequence>MPAATEKNEGAPRLVFARSEYDARIARTRSAMQKAGVELLIVTDPTNMNWLTGY</sequence>
<feature type="domain" description="Creatinase N-terminal" evidence="1">
    <location>
        <begin position="24"/>
        <end position="54"/>
    </location>
</feature>